<feature type="domain" description="Ig-like" evidence="8">
    <location>
        <begin position="485"/>
        <end position="544"/>
    </location>
</feature>
<evidence type="ECO:0000259" key="8">
    <source>
        <dbReference type="PROSITE" id="PS50835"/>
    </source>
</evidence>
<dbReference type="InterPro" id="IPR036179">
    <property type="entry name" value="Ig-like_dom_sf"/>
</dbReference>
<dbReference type="VEuPathDB" id="VectorBase:CSON013841"/>
<gene>
    <name evidence="10" type="primary">CSON013841</name>
</gene>
<dbReference type="InterPro" id="IPR036116">
    <property type="entry name" value="FN3_sf"/>
</dbReference>
<accession>A0A336M9R3</accession>
<comment type="subcellular location">
    <subcellularLocation>
        <location evidence="1">Membrane</location>
        <topology evidence="1">Single-pass membrane protein</topology>
    </subcellularLocation>
</comment>
<keyword evidence="2 7" id="KW-0812">Transmembrane</keyword>
<feature type="region of interest" description="Disordered" evidence="6">
    <location>
        <begin position="770"/>
        <end position="805"/>
    </location>
</feature>
<feature type="domain" description="Ig-like" evidence="8">
    <location>
        <begin position="284"/>
        <end position="378"/>
    </location>
</feature>
<name>A0A336M9R3_CULSO</name>
<sequence>MNRYGIGNSSSNNFTSMLRSWWWIYCCCYMCLFTSHSGINNVVNGAYSTDTDELINELDRPIPIISVQGVLAKQAYLPCDITPIERDDAVFMVLWFKGSEGEPLYSFDVRGRQFTQAKLWSSPDAFGPRAFFRTASHPAQLLVDDIQMSDEGIYRCRVDFRNSPTRNLKINFTVIIPPERPIIYDARRRDRTKLIEPYNEGSDVALICEVTGGRPQPNVTWFLDNTIIDESFEVRPDDGVVVNHLNYPNIGRQHLNARLVCVASNTNLTPPNNKVVILDVNLKPVAVHILVKEKFVSADKRIDVECKSSGSKPEAIITWYKANKQLKRMSKNFSEQGNQSLSVLTFTPVMDDDGTYLTCRAENPIIPDSAMEDKWRLNVQYTPVVTLKMGSSLNPDDIKEGDDVYFECHIRSNPKPYKMAWYHEGSELHHNVTAGVILSDQSLVLQNVVRQQAGDYTCLAANTEGRDAPVCLSDKEELLGALKQETVQLRCEVDASPPAETFQWTFNSSGEQTEISPRLHSSETGISRLNYTPTSDLDYGTLSCWGRNAIGIQKSPCVFQVVAAGRPFPIQNCTISNQTSDSFSIDCIEGFDGGLPQMFLLEVVEVPTLRLLRNLTLLKPPISFYVDDLEPGSTYRVVLFALNAKGRSEPTIIDEITFKGVAKYTSISNALNVPISPVLAALTLTAAILFGIICIVSATFYRRHSRKSSKKIKTAAKHNHVSATPLDCQLDGTGTTTTVQSVDVRNHHSSRTSTPINDTSIVRLVGASGEPNSIQETDDADPDIIPNQYERRPPKSNQPKPLFRSPSARLQQREFIVGGNISSNLIGVAAGDEERGGAGCDASSIASLGGSSSTNEVHHYSFKPSQQIGYATMGHKSKNSTINISPLGSHSTVQHNYNNHQSPSSQAMQQQQQQLHCYSGIPGGLHQNHNNSNNNTNSSSNLPAQLSSNMVGSLLSPNQSSSSGNQVTSSFSEYRFRPEVVTTSNRIQESCI</sequence>
<feature type="domain" description="Fibronectin type-III" evidence="9">
    <location>
        <begin position="569"/>
        <end position="661"/>
    </location>
</feature>
<dbReference type="InterPro" id="IPR013151">
    <property type="entry name" value="Immunoglobulin_dom"/>
</dbReference>
<dbReference type="Pfam" id="PF00047">
    <property type="entry name" value="ig"/>
    <property type="match status" value="1"/>
</dbReference>
<dbReference type="Gene3D" id="2.60.40.10">
    <property type="entry name" value="Immunoglobulins"/>
    <property type="match status" value="5"/>
</dbReference>
<evidence type="ECO:0000256" key="4">
    <source>
        <dbReference type="ARBA" id="ARBA00023136"/>
    </source>
</evidence>
<organism evidence="10">
    <name type="scientific">Culicoides sonorensis</name>
    <name type="common">Biting midge</name>
    <dbReference type="NCBI Taxonomy" id="179676"/>
    <lineage>
        <taxon>Eukaryota</taxon>
        <taxon>Metazoa</taxon>
        <taxon>Ecdysozoa</taxon>
        <taxon>Arthropoda</taxon>
        <taxon>Hexapoda</taxon>
        <taxon>Insecta</taxon>
        <taxon>Pterygota</taxon>
        <taxon>Neoptera</taxon>
        <taxon>Endopterygota</taxon>
        <taxon>Diptera</taxon>
        <taxon>Nematocera</taxon>
        <taxon>Chironomoidea</taxon>
        <taxon>Ceratopogonidae</taxon>
        <taxon>Ceratopogoninae</taxon>
        <taxon>Culicoides</taxon>
        <taxon>Monoculicoides</taxon>
    </lineage>
</organism>
<dbReference type="Pfam" id="PF07686">
    <property type="entry name" value="V-set"/>
    <property type="match status" value="1"/>
</dbReference>
<dbReference type="Pfam" id="PF13927">
    <property type="entry name" value="Ig_3"/>
    <property type="match status" value="1"/>
</dbReference>
<keyword evidence="3 7" id="KW-1133">Transmembrane helix</keyword>
<keyword evidence="4 7" id="KW-0472">Membrane</keyword>
<dbReference type="SMART" id="SM00409">
    <property type="entry name" value="IG"/>
    <property type="match status" value="5"/>
</dbReference>
<feature type="domain" description="Ig-like" evidence="8">
    <location>
        <begin position="383"/>
        <end position="473"/>
    </location>
</feature>
<evidence type="ECO:0000256" key="3">
    <source>
        <dbReference type="ARBA" id="ARBA00022989"/>
    </source>
</evidence>
<dbReference type="SUPFAM" id="SSF49265">
    <property type="entry name" value="Fibronectin type III"/>
    <property type="match status" value="1"/>
</dbReference>
<dbReference type="PROSITE" id="PS50835">
    <property type="entry name" value="IG_LIKE"/>
    <property type="match status" value="5"/>
</dbReference>
<feature type="compositionally biased region" description="Low complexity" evidence="6">
    <location>
        <begin position="901"/>
        <end position="914"/>
    </location>
</feature>
<evidence type="ECO:0000313" key="10">
    <source>
        <dbReference type="EMBL" id="SSX26760.1"/>
    </source>
</evidence>
<evidence type="ECO:0000256" key="6">
    <source>
        <dbReference type="SAM" id="MobiDB-lite"/>
    </source>
</evidence>
<dbReference type="CDD" id="cd00063">
    <property type="entry name" value="FN3"/>
    <property type="match status" value="1"/>
</dbReference>
<reference evidence="10" key="1">
    <citation type="submission" date="2018-07" db="EMBL/GenBank/DDBJ databases">
        <authorList>
            <person name="Quirk P.G."/>
            <person name="Krulwich T.A."/>
        </authorList>
    </citation>
    <scope>NUCLEOTIDE SEQUENCE</scope>
</reference>
<dbReference type="InterPro" id="IPR013106">
    <property type="entry name" value="Ig_V-set"/>
</dbReference>
<dbReference type="CDD" id="cd00096">
    <property type="entry name" value="Ig"/>
    <property type="match status" value="2"/>
</dbReference>
<feature type="region of interest" description="Disordered" evidence="6">
    <location>
        <begin position="876"/>
        <end position="945"/>
    </location>
</feature>
<feature type="region of interest" description="Disordered" evidence="6">
    <location>
        <begin position="951"/>
        <end position="970"/>
    </location>
</feature>
<dbReference type="GO" id="GO:0016020">
    <property type="term" value="C:membrane"/>
    <property type="evidence" value="ECO:0007669"/>
    <property type="project" value="UniProtKB-SubCell"/>
</dbReference>
<evidence type="ECO:0000259" key="9">
    <source>
        <dbReference type="PROSITE" id="PS50853"/>
    </source>
</evidence>
<feature type="compositionally biased region" description="Polar residues" evidence="6">
    <location>
        <begin position="879"/>
        <end position="900"/>
    </location>
</feature>
<dbReference type="InterPro" id="IPR003598">
    <property type="entry name" value="Ig_sub2"/>
</dbReference>
<feature type="transmembrane region" description="Helical" evidence="7">
    <location>
        <begin position="678"/>
        <end position="701"/>
    </location>
</feature>
<dbReference type="PANTHER" id="PTHR23278">
    <property type="entry name" value="SIDESTEP PROTEIN"/>
    <property type="match status" value="1"/>
</dbReference>
<dbReference type="PROSITE" id="PS50853">
    <property type="entry name" value="FN3"/>
    <property type="match status" value="1"/>
</dbReference>
<dbReference type="SMART" id="SM00408">
    <property type="entry name" value="IGc2"/>
    <property type="match status" value="4"/>
</dbReference>
<feature type="compositionally biased region" description="Low complexity" evidence="6">
    <location>
        <begin position="928"/>
        <end position="941"/>
    </location>
</feature>
<dbReference type="InterPro" id="IPR007110">
    <property type="entry name" value="Ig-like_dom"/>
</dbReference>
<feature type="domain" description="Ig-like" evidence="8">
    <location>
        <begin position="181"/>
        <end position="277"/>
    </location>
</feature>
<evidence type="ECO:0000256" key="5">
    <source>
        <dbReference type="ARBA" id="ARBA00023157"/>
    </source>
</evidence>
<dbReference type="AlphaFoldDB" id="A0A336M9R3"/>
<dbReference type="InterPro" id="IPR013162">
    <property type="entry name" value="CD80_C2-set"/>
</dbReference>
<dbReference type="SUPFAM" id="SSF48726">
    <property type="entry name" value="Immunoglobulin"/>
    <property type="match status" value="5"/>
</dbReference>
<dbReference type="Pfam" id="PF08205">
    <property type="entry name" value="C2-set_2"/>
    <property type="match status" value="2"/>
</dbReference>
<evidence type="ECO:0000256" key="2">
    <source>
        <dbReference type="ARBA" id="ARBA00022692"/>
    </source>
</evidence>
<proteinExistence type="predicted"/>
<dbReference type="InterPro" id="IPR003961">
    <property type="entry name" value="FN3_dom"/>
</dbReference>
<dbReference type="PANTHER" id="PTHR23278:SF28">
    <property type="entry name" value="SIDESTEP IV, ISOFORM C"/>
    <property type="match status" value="1"/>
</dbReference>
<protein>
    <submittedName>
        <fullName evidence="10">CSON013841 protein</fullName>
    </submittedName>
</protein>
<dbReference type="EMBL" id="UFQT01000721">
    <property type="protein sequence ID" value="SSX26760.1"/>
    <property type="molecule type" value="Genomic_DNA"/>
</dbReference>
<evidence type="ECO:0000256" key="1">
    <source>
        <dbReference type="ARBA" id="ARBA00004167"/>
    </source>
</evidence>
<feature type="domain" description="Ig-like" evidence="8">
    <location>
        <begin position="63"/>
        <end position="173"/>
    </location>
</feature>
<dbReference type="InterPro" id="IPR003599">
    <property type="entry name" value="Ig_sub"/>
</dbReference>
<keyword evidence="5" id="KW-1015">Disulfide bond</keyword>
<dbReference type="InterPro" id="IPR013783">
    <property type="entry name" value="Ig-like_fold"/>
</dbReference>
<evidence type="ECO:0000256" key="7">
    <source>
        <dbReference type="SAM" id="Phobius"/>
    </source>
</evidence>